<feature type="domain" description="Helicase ATP-binding" evidence="14">
    <location>
        <begin position="298"/>
        <end position="593"/>
    </location>
</feature>
<evidence type="ECO:0000256" key="7">
    <source>
        <dbReference type="ARBA" id="ARBA00023125"/>
    </source>
</evidence>
<keyword evidence="7" id="KW-0238">DNA-binding</keyword>
<dbReference type="InterPro" id="IPR036388">
    <property type="entry name" value="WH-like_DNA-bd_sf"/>
</dbReference>
<evidence type="ECO:0000259" key="14">
    <source>
        <dbReference type="PROSITE" id="PS51193"/>
    </source>
</evidence>
<comment type="similarity">
    <text evidence="1">Belongs to the helicase family. RecQ subfamily.</text>
</comment>
<dbReference type="CDD" id="cd17920">
    <property type="entry name" value="DEXHc_RecQ"/>
    <property type="match status" value="1"/>
</dbReference>
<dbReference type="InterPro" id="IPR006555">
    <property type="entry name" value="ATP-dep_Helicase_C"/>
</dbReference>
<dbReference type="Proteomes" id="UP001501470">
    <property type="component" value="Unassembled WGS sequence"/>
</dbReference>
<dbReference type="PANTHER" id="PTHR13710">
    <property type="entry name" value="DNA HELICASE RECQ FAMILY MEMBER"/>
    <property type="match status" value="1"/>
</dbReference>
<keyword evidence="2" id="KW-0479">Metal-binding</keyword>
<evidence type="ECO:0000256" key="4">
    <source>
        <dbReference type="ARBA" id="ARBA00022801"/>
    </source>
</evidence>
<dbReference type="PROSITE" id="PS51192">
    <property type="entry name" value="HELICASE_ATP_BIND_1"/>
    <property type="match status" value="1"/>
</dbReference>
<evidence type="ECO:0000256" key="8">
    <source>
        <dbReference type="ARBA" id="ARBA00023235"/>
    </source>
</evidence>
<name>A0ABP4MVL0_9ACTN</name>
<evidence type="ECO:0000256" key="9">
    <source>
        <dbReference type="ARBA" id="ARBA00034617"/>
    </source>
</evidence>
<feature type="domain" description="Helicase ATP-binding" evidence="13">
    <location>
        <begin position="1060"/>
        <end position="1233"/>
    </location>
</feature>
<keyword evidence="8" id="KW-0413">Isomerase</keyword>
<evidence type="ECO:0000256" key="6">
    <source>
        <dbReference type="ARBA" id="ARBA00022840"/>
    </source>
</evidence>
<keyword evidence="17" id="KW-1185">Reference proteome</keyword>
<feature type="domain" description="Helicase C-terminal" evidence="15">
    <location>
        <begin position="1260"/>
        <end position="1407"/>
    </location>
</feature>
<dbReference type="Pfam" id="PF00271">
    <property type="entry name" value="Helicase_C"/>
    <property type="match status" value="1"/>
</dbReference>
<dbReference type="Pfam" id="PF00270">
    <property type="entry name" value="DEAD"/>
    <property type="match status" value="1"/>
</dbReference>
<reference evidence="17" key="1">
    <citation type="journal article" date="2019" name="Int. J. Syst. Evol. Microbiol.">
        <title>The Global Catalogue of Microorganisms (GCM) 10K type strain sequencing project: providing services to taxonomists for standard genome sequencing and annotation.</title>
        <authorList>
            <consortium name="The Broad Institute Genomics Platform"/>
            <consortium name="The Broad Institute Genome Sequencing Center for Infectious Disease"/>
            <person name="Wu L."/>
            <person name="Ma J."/>
        </authorList>
    </citation>
    <scope>NUCLEOTIDE SEQUENCE [LARGE SCALE GENOMIC DNA]</scope>
    <source>
        <strain evidence="17">JCM 15933</strain>
    </source>
</reference>
<dbReference type="Gene3D" id="1.10.10.10">
    <property type="entry name" value="Winged helix-like DNA-binding domain superfamily/Winged helix DNA-binding domain"/>
    <property type="match status" value="1"/>
</dbReference>
<evidence type="ECO:0000313" key="16">
    <source>
        <dbReference type="EMBL" id="GAA1550825.1"/>
    </source>
</evidence>
<accession>A0ABP4MVL0</accession>
<evidence type="ECO:0000259" key="15">
    <source>
        <dbReference type="PROSITE" id="PS51194"/>
    </source>
</evidence>
<keyword evidence="5" id="KW-0347">Helicase</keyword>
<dbReference type="PANTHER" id="PTHR13710:SF105">
    <property type="entry name" value="ATP-DEPENDENT DNA HELICASE Q1"/>
    <property type="match status" value="1"/>
</dbReference>
<evidence type="ECO:0000256" key="2">
    <source>
        <dbReference type="ARBA" id="ARBA00022723"/>
    </source>
</evidence>
<dbReference type="PROSITE" id="PS00690">
    <property type="entry name" value="DEAH_ATP_HELICASE"/>
    <property type="match status" value="1"/>
</dbReference>
<proteinExistence type="inferred from homology"/>
<dbReference type="SMART" id="SM00487">
    <property type="entry name" value="DEXDc"/>
    <property type="match status" value="1"/>
</dbReference>
<dbReference type="PROSITE" id="PS51194">
    <property type="entry name" value="HELICASE_CTER"/>
    <property type="match status" value="1"/>
</dbReference>
<dbReference type="NCBIfam" id="TIGR00614">
    <property type="entry name" value="recQ_fam"/>
    <property type="match status" value="1"/>
</dbReference>
<comment type="caution">
    <text evidence="16">The sequence shown here is derived from an EMBL/GenBank/DDBJ whole genome shotgun (WGS) entry which is preliminary data.</text>
</comment>
<evidence type="ECO:0000256" key="11">
    <source>
        <dbReference type="ARBA" id="ARBA00044535"/>
    </source>
</evidence>
<dbReference type="InterPro" id="IPR032284">
    <property type="entry name" value="RecQ_Zn-bd"/>
</dbReference>
<dbReference type="EMBL" id="BAAAQD010000021">
    <property type="protein sequence ID" value="GAA1550825.1"/>
    <property type="molecule type" value="Genomic_DNA"/>
</dbReference>
<evidence type="ECO:0000256" key="12">
    <source>
        <dbReference type="ARBA" id="ARBA00044550"/>
    </source>
</evidence>
<gene>
    <name evidence="16" type="ORF">GCM10009827_084360</name>
</gene>
<keyword evidence="6" id="KW-0067">ATP-binding</keyword>
<dbReference type="Pfam" id="PF16124">
    <property type="entry name" value="RecQ_Zn_bind"/>
    <property type="match status" value="1"/>
</dbReference>
<evidence type="ECO:0000256" key="5">
    <source>
        <dbReference type="ARBA" id="ARBA00022806"/>
    </source>
</evidence>
<organism evidence="16 17">
    <name type="scientific">Dactylosporangium maewongense</name>
    <dbReference type="NCBI Taxonomy" id="634393"/>
    <lineage>
        <taxon>Bacteria</taxon>
        <taxon>Bacillati</taxon>
        <taxon>Actinomycetota</taxon>
        <taxon>Actinomycetes</taxon>
        <taxon>Micromonosporales</taxon>
        <taxon>Micromonosporaceae</taxon>
        <taxon>Dactylosporangium</taxon>
    </lineage>
</organism>
<dbReference type="SMART" id="SM00490">
    <property type="entry name" value="HELICc"/>
    <property type="match status" value="1"/>
</dbReference>
<comment type="catalytic activity">
    <reaction evidence="9">
        <text>Couples ATP hydrolysis with the unwinding of duplex DNA by translocating in the 3'-5' direction.</text>
        <dbReference type="EC" id="5.6.2.4"/>
    </reaction>
</comment>
<dbReference type="Pfam" id="PF13307">
    <property type="entry name" value="Helicase_C_2"/>
    <property type="match status" value="1"/>
</dbReference>
<dbReference type="InterPro" id="IPR014001">
    <property type="entry name" value="Helicase_ATP-bd"/>
</dbReference>
<evidence type="ECO:0000259" key="13">
    <source>
        <dbReference type="PROSITE" id="PS51192"/>
    </source>
</evidence>
<dbReference type="PROSITE" id="PS51193">
    <property type="entry name" value="HELICASE_ATP_BIND_2"/>
    <property type="match status" value="1"/>
</dbReference>
<dbReference type="InterPro" id="IPR002464">
    <property type="entry name" value="DNA/RNA_helicase_DEAH_CS"/>
</dbReference>
<dbReference type="InterPro" id="IPR011545">
    <property type="entry name" value="DEAD/DEAH_box_helicase_dom"/>
</dbReference>
<keyword evidence="3" id="KW-0547">Nucleotide-binding</keyword>
<protein>
    <recommendedName>
        <fullName evidence="11">ATP-dependent DNA helicase RecQ</fullName>
        <ecNumber evidence="10">5.6.2.4</ecNumber>
    </recommendedName>
    <alternativeName>
        <fullName evidence="12">DNA 3'-5' helicase RecQ</fullName>
    </alternativeName>
</protein>
<evidence type="ECO:0000256" key="10">
    <source>
        <dbReference type="ARBA" id="ARBA00034808"/>
    </source>
</evidence>
<dbReference type="SUPFAM" id="SSF52540">
    <property type="entry name" value="P-loop containing nucleoside triphosphate hydrolases"/>
    <property type="match status" value="3"/>
</dbReference>
<evidence type="ECO:0000256" key="3">
    <source>
        <dbReference type="ARBA" id="ARBA00022741"/>
    </source>
</evidence>
<sequence length="1725" mass="186570">MRGLLPPNLGLARDLLTQRGPLSPEDLAAALRDSGIVLGPPRLAGLPERFPDAFGRDDMGRLIIPTLRVAPEPPTPPDVPTEAEGDGMPAWLTVAAAPPIAVSDLVVLAAGPLRNEHETVRDFAVIRLDDTSSACLPGDGDQAGPLRKLAEGASAAVGFGLSDLPTSPYAALTAALPSALIDLRLLALLHEPARPASRLSDLCATLGVTYGDGLLDQAQAAAECLRALLAKVDPADASWRLARACLVAGGLDLARVLPDVPLPQGATDGLSCATDPLLTPPAVSSAPSGARDAVRQVLAHLDKLGFTARRSQEEMARTIAEVLDDQGLLAIEAPTGTGKSLAYLAPAAGRAARAARPVVVATATKVLQQQLRRDVARMQQQGMFAAPFRQLFGVANYLCTREVAVNLEASEADAGADHWLALAVAVRALATSEAGIWDDVADADVVSTRADYRAAREALRTDAPSCERFDCAWAAQCPLMTRLAGVRERPGVVAVNHALIATWAKLAQQGHRPGDLLSPAGADLVFDEAHDLEDSLTAAWTEAVGSPQLHGLAARLDGRTGLDRHVRRLARAGVQLPGGRNLRVLANQLRRETDELTAAVTGYLHEYGGAGRSTVLRLGVVRSRPEYRQLAEAVRKFGDCLHDVKHEVDAVESAVRALAPNGARQRMLARVTTIRTAATARAVREAGEILARLRSLPDEHLWVYLLSGVDDLTDWTFSCIPIEVGSAFAGGIVRAARSVTLTSATLTAGGTFEYLGTRLGITVEPGALDPAVFEGRQLSSPFDHERQSAVVLTNHLPAPVPTQEQEFIEEFARDQVGLLSLTGGRALTLFAARRRMEAVADLVRERRDALEQRGVSLMVQGEAGSAEIAERFRRDLGTVVYGVRSYWQGFDAPGETLSYLVIEKPPYPHPDDPVVAARVRAIADRGGDPFLEYVVPKTAILLAQGFGRLIRGEADRGVALIADRRMQSPGTANRMLLETLPGPQVYHAQDRDDAWRFAVRFVTGEEPDLAEALALAGNDVDAALAELRLHEGEDPEAKLREAARRLFGIEELHDEQLRLMTAQLGGADTVGILPTGMGKSLCFQLPALLRPQDRATVVVSPLVALIKDQLDDLRGRRGLRGVQGITQSTPSTVRTEIVRDLAAGKVRLLYVSPERLVRDPVLRIALERQDLAALVVDEAHCVSDWGHDFRPEFRRVSTAVAHLGRAPRMALTATATPLVAQDIGQTLELDRPVTVSRPADRPNLRFRVVKVTGERDRARELLRVVTAMDGVPGVVYASRRAVTEEVAALLRRAGVRARHYHAGMVPEQREAVQDDFLAGTTQVIVATKAFGMGVNKPDIGWVVHYDLPDSLDAYVQESGRAARSPQLTGECVLLYSGGDIARRRSHLADTGEARRLAQVTMLLGLLPRQQHRGGDVVFDQEELADAVGVEPDELNVLLAWLERTGALEQRPDCSARGTVHVGLREPEDMAARRRFRELSVLLKLRPQVASRIDFDALRDAHGIDPDDLERDLVDWSLDRLVTFASSRRYRRVRLLSERVDARMLSREVDRWSQWQRAQLQALLSYVESGTCRRSTMVEYFGFPSYRCGPGHEVCDNCGGVSAGRDLPASAVPDPEHLVNAELTVLQAVAWASALPVGRYGESGLKAAVLGAETIAGRPLGAGLQRCPQFGALRYLRAAERRWDTAVSALLEGGLIDREKAQRDERTYTTLSITVEGRKRLGGGVG</sequence>
<evidence type="ECO:0000313" key="17">
    <source>
        <dbReference type="Proteomes" id="UP001501470"/>
    </source>
</evidence>
<dbReference type="InterPro" id="IPR001650">
    <property type="entry name" value="Helicase_C-like"/>
</dbReference>
<dbReference type="SMART" id="SM00491">
    <property type="entry name" value="HELICc2"/>
    <property type="match status" value="1"/>
</dbReference>
<evidence type="ECO:0000256" key="1">
    <source>
        <dbReference type="ARBA" id="ARBA00005446"/>
    </source>
</evidence>
<keyword evidence="4" id="KW-0378">Hydrolase</keyword>
<dbReference type="Gene3D" id="3.40.50.300">
    <property type="entry name" value="P-loop containing nucleotide triphosphate hydrolases"/>
    <property type="match status" value="4"/>
</dbReference>
<dbReference type="InterPro" id="IPR004589">
    <property type="entry name" value="DNA_helicase_ATP-dep_RecQ"/>
</dbReference>
<dbReference type="InterPro" id="IPR027417">
    <property type="entry name" value="P-loop_NTPase"/>
</dbReference>
<dbReference type="InterPro" id="IPR014013">
    <property type="entry name" value="Helic_SF1/SF2_ATP-bd_DinG/Rad3"/>
</dbReference>
<dbReference type="EC" id="5.6.2.4" evidence="10"/>